<gene>
    <name evidence="2" type="ORF">OM076_15710</name>
</gene>
<reference evidence="2" key="1">
    <citation type="submission" date="2022-10" db="EMBL/GenBank/DDBJ databases">
        <title>The WGS of Solirubrobacter ginsenosidimutans DSM 21036.</title>
        <authorList>
            <person name="Jiang Z."/>
        </authorList>
    </citation>
    <scope>NUCLEOTIDE SEQUENCE</scope>
    <source>
        <strain evidence="2">DSM 21036</strain>
    </source>
</reference>
<organism evidence="2 3">
    <name type="scientific">Solirubrobacter ginsenosidimutans</name>
    <dbReference type="NCBI Taxonomy" id="490573"/>
    <lineage>
        <taxon>Bacteria</taxon>
        <taxon>Bacillati</taxon>
        <taxon>Actinomycetota</taxon>
        <taxon>Thermoleophilia</taxon>
        <taxon>Solirubrobacterales</taxon>
        <taxon>Solirubrobacteraceae</taxon>
        <taxon>Solirubrobacter</taxon>
    </lineage>
</organism>
<name>A0A9X3MUW6_9ACTN</name>
<keyword evidence="1" id="KW-0732">Signal</keyword>
<dbReference type="RefSeq" id="WP_270040936.1">
    <property type="nucleotide sequence ID" value="NZ_JAPDOD010000014.1"/>
</dbReference>
<evidence type="ECO:0000313" key="2">
    <source>
        <dbReference type="EMBL" id="MDA0161720.1"/>
    </source>
</evidence>
<accession>A0A9X3MUW6</accession>
<feature type="signal peptide" evidence="1">
    <location>
        <begin position="1"/>
        <end position="22"/>
    </location>
</feature>
<dbReference type="EMBL" id="JAPDOD010000014">
    <property type="protein sequence ID" value="MDA0161720.1"/>
    <property type="molecule type" value="Genomic_DNA"/>
</dbReference>
<comment type="caution">
    <text evidence="2">The sequence shown here is derived from an EMBL/GenBank/DDBJ whole genome shotgun (WGS) entry which is preliminary data.</text>
</comment>
<proteinExistence type="predicted"/>
<feature type="chain" id="PRO_5040996264" evidence="1">
    <location>
        <begin position="23"/>
        <end position="270"/>
    </location>
</feature>
<dbReference type="AlphaFoldDB" id="A0A9X3MUW6"/>
<keyword evidence="3" id="KW-1185">Reference proteome</keyword>
<dbReference type="Proteomes" id="UP001149140">
    <property type="component" value="Unassembled WGS sequence"/>
</dbReference>
<evidence type="ECO:0000256" key="1">
    <source>
        <dbReference type="SAM" id="SignalP"/>
    </source>
</evidence>
<protein>
    <submittedName>
        <fullName evidence="2">Uncharacterized protein</fullName>
    </submittedName>
</protein>
<evidence type="ECO:0000313" key="3">
    <source>
        <dbReference type="Proteomes" id="UP001149140"/>
    </source>
</evidence>
<sequence>MTKSLLVAVLALLLVLPAAARAETETVTSGNTTATLTWTPGQFGVTGAALTITRDGVTAFNQSIPDVVCDECSLPGNGADDVKVVNLDGLDDLEVLVTSYTGGQHCCTLSGIYDFNAAKGTYDQIVEGFASAGYNLDDLDHDGRPEFVTQDVRFEDLFTSHVSSFPPPQVFDFVRQDDVPFLADVTTKYTTLIRSNAAEAKRSFAKAGRNDRSSRGVIAAYVADQYLLGHGSTGLKELDRQIKRGVLGSKASAKTYRSKLLRLLRDYGYR</sequence>